<reference evidence="1" key="1">
    <citation type="submission" date="2020-05" db="EMBL/GenBank/DDBJ databases">
        <title>Mycena genomes resolve the evolution of fungal bioluminescence.</title>
        <authorList>
            <person name="Tsai I.J."/>
        </authorList>
    </citation>
    <scope>NUCLEOTIDE SEQUENCE</scope>
    <source>
        <strain evidence="1">171206Taipei</strain>
    </source>
</reference>
<evidence type="ECO:0000313" key="1">
    <source>
        <dbReference type="EMBL" id="KAF7311822.1"/>
    </source>
</evidence>
<name>A0A8H6WBH4_9AGAR</name>
<organism evidence="1 2">
    <name type="scientific">Mycena indigotica</name>
    <dbReference type="NCBI Taxonomy" id="2126181"/>
    <lineage>
        <taxon>Eukaryota</taxon>
        <taxon>Fungi</taxon>
        <taxon>Dikarya</taxon>
        <taxon>Basidiomycota</taxon>
        <taxon>Agaricomycotina</taxon>
        <taxon>Agaricomycetes</taxon>
        <taxon>Agaricomycetidae</taxon>
        <taxon>Agaricales</taxon>
        <taxon>Marasmiineae</taxon>
        <taxon>Mycenaceae</taxon>
        <taxon>Mycena</taxon>
    </lineage>
</organism>
<accession>A0A8H6WBH4</accession>
<comment type="caution">
    <text evidence="1">The sequence shown here is derived from an EMBL/GenBank/DDBJ whole genome shotgun (WGS) entry which is preliminary data.</text>
</comment>
<proteinExistence type="predicted"/>
<evidence type="ECO:0000313" key="2">
    <source>
        <dbReference type="Proteomes" id="UP000636479"/>
    </source>
</evidence>
<dbReference type="SUPFAM" id="SSF81383">
    <property type="entry name" value="F-box domain"/>
    <property type="match status" value="1"/>
</dbReference>
<dbReference type="RefSeq" id="XP_037223930.1">
    <property type="nucleotide sequence ID" value="XM_037358835.1"/>
</dbReference>
<dbReference type="EMBL" id="JACAZF010000002">
    <property type="protein sequence ID" value="KAF7311822.1"/>
    <property type="molecule type" value="Genomic_DNA"/>
</dbReference>
<dbReference type="OrthoDB" id="3232239at2759"/>
<dbReference type="GeneID" id="59341351"/>
<evidence type="ECO:0008006" key="3">
    <source>
        <dbReference type="Google" id="ProtNLM"/>
    </source>
</evidence>
<keyword evidence="2" id="KW-1185">Reference proteome</keyword>
<dbReference type="Proteomes" id="UP000636479">
    <property type="component" value="Unassembled WGS sequence"/>
</dbReference>
<sequence length="366" mass="40950">MAPRRRQTAESAVATLLHLPPEICALICAVVEPKTLFALARVSRTFRDEAQRLIFQSVDLRDSGKALAGWCRAVSRNARLGGYVRRFTISSREVVAGSDDPARVARALKKCTGLQRLATWVIDHVSFRLTHFSNSHFRFAFLRQFFNRQTDIRVLSLPMMPVGLLDGAFPCSDDQLPKLIALEVPSTDLLPTEPRPLQRIQLRLTHQYIPRDLTRLQLFAATLTSLSISEVAVISLEETFAAIAQAVPHLQHLALTENLVPYFDESDEQFRRTEVQPAPRAALPRLRQLKTLVLYPLLEPERVAELFLEIAPGLKTVTIGAYAGSPRWRLVAAETTCTLTRGEGSAAHTVKIGNGYDFNAVSQFWD</sequence>
<dbReference type="AlphaFoldDB" id="A0A8H6WBH4"/>
<gene>
    <name evidence="1" type="ORF">MIND_00192700</name>
</gene>
<protein>
    <recommendedName>
        <fullName evidence="3">F-box domain-containing protein</fullName>
    </recommendedName>
</protein>
<dbReference type="InterPro" id="IPR036047">
    <property type="entry name" value="F-box-like_dom_sf"/>
</dbReference>